<gene>
    <name evidence="8" type="ORF">PCON_08558</name>
</gene>
<evidence type="ECO:0000259" key="7">
    <source>
        <dbReference type="Pfam" id="PF02656"/>
    </source>
</evidence>
<sequence>MEYLNVHDESFSRPQSSAANSWRGSYASSSGESYTEIQLLPISSGRSDDHRSSEDSHGESHSSSSDTGTEHHHIEPIVKDKERVPEGEAQDHEEHHHECECGHDHDGDDEHDNDHDHDHIDKEDELQEVPTGFFGKIEKFWCNNVTIIVPGATARDHLALERTYLSYHRTSLVLSLISVIIAQLQVLQKSPAHDTRFGFHVLGKPLAVTLVLCSMLTSLIGVIRWWHWQQTLLRGKAIFLAVGIKKTIEDVPELKN</sequence>
<accession>U4LSQ9</accession>
<dbReference type="InterPro" id="IPR003807">
    <property type="entry name" value="DUF202"/>
</dbReference>
<evidence type="ECO:0000256" key="5">
    <source>
        <dbReference type="SAM" id="MobiDB-lite"/>
    </source>
</evidence>
<dbReference type="InterPro" id="IPR052053">
    <property type="entry name" value="IM_YidH-like"/>
</dbReference>
<evidence type="ECO:0000256" key="2">
    <source>
        <dbReference type="ARBA" id="ARBA00022692"/>
    </source>
</evidence>
<keyword evidence="3 6" id="KW-1133">Transmembrane helix</keyword>
<dbReference type="GO" id="GO:0012505">
    <property type="term" value="C:endomembrane system"/>
    <property type="evidence" value="ECO:0007669"/>
    <property type="project" value="UniProtKB-SubCell"/>
</dbReference>
<dbReference type="STRING" id="1076935.U4LSQ9"/>
<feature type="transmembrane region" description="Helical" evidence="6">
    <location>
        <begin position="206"/>
        <end position="226"/>
    </location>
</feature>
<comment type="subcellular location">
    <subcellularLocation>
        <location evidence="1">Endomembrane system</location>
        <topology evidence="1">Multi-pass membrane protein</topology>
    </subcellularLocation>
</comment>
<dbReference type="AlphaFoldDB" id="U4LSQ9"/>
<proteinExistence type="predicted"/>
<dbReference type="Proteomes" id="UP000018144">
    <property type="component" value="Unassembled WGS sequence"/>
</dbReference>
<organism evidence="8 9">
    <name type="scientific">Pyronema omphalodes (strain CBS 100304)</name>
    <name type="common">Pyronema confluens</name>
    <dbReference type="NCBI Taxonomy" id="1076935"/>
    <lineage>
        <taxon>Eukaryota</taxon>
        <taxon>Fungi</taxon>
        <taxon>Dikarya</taxon>
        <taxon>Ascomycota</taxon>
        <taxon>Pezizomycotina</taxon>
        <taxon>Pezizomycetes</taxon>
        <taxon>Pezizales</taxon>
        <taxon>Pyronemataceae</taxon>
        <taxon>Pyronema</taxon>
    </lineage>
</organism>
<name>U4LSQ9_PYROM</name>
<keyword evidence="9" id="KW-1185">Reference proteome</keyword>
<keyword evidence="2 6" id="KW-0812">Transmembrane</keyword>
<evidence type="ECO:0000256" key="6">
    <source>
        <dbReference type="SAM" id="Phobius"/>
    </source>
</evidence>
<protein>
    <recommendedName>
        <fullName evidence="7">DUF202 domain-containing protein</fullName>
    </recommendedName>
</protein>
<feature type="region of interest" description="Disordered" evidence="5">
    <location>
        <begin position="1"/>
        <end position="118"/>
    </location>
</feature>
<evidence type="ECO:0000256" key="4">
    <source>
        <dbReference type="ARBA" id="ARBA00023136"/>
    </source>
</evidence>
<dbReference type="PANTHER" id="PTHR34187:SF1">
    <property type="entry name" value="DUF202 DOMAIN-CONTAINING PROTEIN"/>
    <property type="match status" value="1"/>
</dbReference>
<dbReference type="eggNOG" id="ENOG502SQUP">
    <property type="taxonomic scope" value="Eukaryota"/>
</dbReference>
<evidence type="ECO:0000256" key="3">
    <source>
        <dbReference type="ARBA" id="ARBA00022989"/>
    </source>
</evidence>
<feature type="compositionally biased region" description="Polar residues" evidence="5">
    <location>
        <begin position="12"/>
        <end position="36"/>
    </location>
</feature>
<dbReference type="OrthoDB" id="199599at2759"/>
<dbReference type="EMBL" id="HF935439">
    <property type="protein sequence ID" value="CCX30361.1"/>
    <property type="molecule type" value="Genomic_DNA"/>
</dbReference>
<evidence type="ECO:0000313" key="9">
    <source>
        <dbReference type="Proteomes" id="UP000018144"/>
    </source>
</evidence>
<evidence type="ECO:0000313" key="8">
    <source>
        <dbReference type="EMBL" id="CCX30361.1"/>
    </source>
</evidence>
<feature type="compositionally biased region" description="Basic and acidic residues" evidence="5">
    <location>
        <begin position="46"/>
        <end position="60"/>
    </location>
</feature>
<feature type="transmembrane region" description="Helical" evidence="6">
    <location>
        <begin position="167"/>
        <end position="186"/>
    </location>
</feature>
<reference evidence="8 9" key="1">
    <citation type="journal article" date="2013" name="PLoS Genet.">
        <title>The genome and development-dependent transcriptomes of Pyronema confluens: a window into fungal evolution.</title>
        <authorList>
            <person name="Traeger S."/>
            <person name="Altegoer F."/>
            <person name="Freitag M."/>
            <person name="Gabaldon T."/>
            <person name="Kempken F."/>
            <person name="Kumar A."/>
            <person name="Marcet-Houben M."/>
            <person name="Poggeler S."/>
            <person name="Stajich J.E."/>
            <person name="Nowrousian M."/>
        </authorList>
    </citation>
    <scope>NUCLEOTIDE SEQUENCE [LARGE SCALE GENOMIC DNA]</scope>
    <source>
        <strain evidence="9">CBS 100304</strain>
        <tissue evidence="8">Vegetative mycelium</tissue>
    </source>
</reference>
<feature type="compositionally biased region" description="Basic and acidic residues" evidence="5">
    <location>
        <begin position="1"/>
        <end position="11"/>
    </location>
</feature>
<feature type="compositionally biased region" description="Basic and acidic residues" evidence="5">
    <location>
        <begin position="68"/>
        <end position="118"/>
    </location>
</feature>
<evidence type="ECO:0000256" key="1">
    <source>
        <dbReference type="ARBA" id="ARBA00004127"/>
    </source>
</evidence>
<dbReference type="Pfam" id="PF02656">
    <property type="entry name" value="DUF202"/>
    <property type="match status" value="1"/>
</dbReference>
<keyword evidence="4 6" id="KW-0472">Membrane</keyword>
<feature type="domain" description="DUF202" evidence="7">
    <location>
        <begin position="155"/>
        <end position="227"/>
    </location>
</feature>
<dbReference type="PANTHER" id="PTHR34187">
    <property type="entry name" value="FGR18P"/>
    <property type="match status" value="1"/>
</dbReference>